<reference evidence="9 10" key="1">
    <citation type="submission" date="2018-07" db="EMBL/GenBank/DDBJ databases">
        <title>Draft genome of the type strain Streptomyces armeniacus ATCC 15676.</title>
        <authorList>
            <person name="Labana P."/>
            <person name="Gosse J.T."/>
            <person name="Boddy C.N."/>
        </authorList>
    </citation>
    <scope>NUCLEOTIDE SEQUENCE [LARGE SCALE GENOMIC DNA]</scope>
    <source>
        <strain evidence="9 10">ATCC 15676</strain>
    </source>
</reference>
<dbReference type="InterPro" id="IPR036259">
    <property type="entry name" value="MFS_trans_sf"/>
</dbReference>
<dbReference type="PROSITE" id="PS01023">
    <property type="entry name" value="PTR2_2"/>
    <property type="match status" value="1"/>
</dbReference>
<feature type="transmembrane region" description="Helical" evidence="8">
    <location>
        <begin position="469"/>
        <end position="486"/>
    </location>
</feature>
<feature type="transmembrane region" description="Helical" evidence="8">
    <location>
        <begin position="159"/>
        <end position="179"/>
    </location>
</feature>
<dbReference type="Pfam" id="PF00854">
    <property type="entry name" value="PTR2"/>
    <property type="match status" value="1"/>
</dbReference>
<evidence type="ECO:0000256" key="7">
    <source>
        <dbReference type="RuleBase" id="RU003755"/>
    </source>
</evidence>
<gene>
    <name evidence="9" type="ORF">DVA86_15880</name>
</gene>
<feature type="transmembrane region" description="Helical" evidence="8">
    <location>
        <begin position="98"/>
        <end position="114"/>
    </location>
</feature>
<dbReference type="NCBIfam" id="TIGR00924">
    <property type="entry name" value="yjdL_sub1_fam"/>
    <property type="match status" value="1"/>
</dbReference>
<dbReference type="GO" id="GO:0005886">
    <property type="term" value="C:plasma membrane"/>
    <property type="evidence" value="ECO:0007669"/>
    <property type="project" value="UniProtKB-SubCell"/>
</dbReference>
<dbReference type="PANTHER" id="PTHR23517:SF15">
    <property type="entry name" value="PROTON-DEPENDENT OLIGOPEPTIDE FAMILY TRANSPORT PROTEIN"/>
    <property type="match status" value="1"/>
</dbReference>
<dbReference type="SUPFAM" id="SSF103473">
    <property type="entry name" value="MFS general substrate transporter"/>
    <property type="match status" value="1"/>
</dbReference>
<keyword evidence="2 7" id="KW-0813">Transport</keyword>
<dbReference type="Proteomes" id="UP000254425">
    <property type="component" value="Chromosome"/>
</dbReference>
<name>A0A345XQK3_9ACTN</name>
<dbReference type="GO" id="GO:0006857">
    <property type="term" value="P:oligopeptide transport"/>
    <property type="evidence" value="ECO:0007669"/>
    <property type="project" value="InterPro"/>
</dbReference>
<comment type="similarity">
    <text evidence="7">Belongs to the major facilitator superfamily. Proton-dependent oligopeptide transporter (POT/PTR) (TC 2.A.17) family.</text>
</comment>
<evidence type="ECO:0000256" key="6">
    <source>
        <dbReference type="ARBA" id="ARBA00023136"/>
    </source>
</evidence>
<protein>
    <submittedName>
        <fullName evidence="9">MFS transporter</fullName>
    </submittedName>
</protein>
<keyword evidence="3" id="KW-1003">Cell membrane</keyword>
<dbReference type="AlphaFoldDB" id="A0A345XQK3"/>
<dbReference type="Gene3D" id="1.20.1250.20">
    <property type="entry name" value="MFS general substrate transporter like domains"/>
    <property type="match status" value="1"/>
</dbReference>
<dbReference type="EMBL" id="CP031320">
    <property type="protein sequence ID" value="AXK33919.1"/>
    <property type="molecule type" value="Genomic_DNA"/>
</dbReference>
<feature type="transmembrane region" description="Helical" evidence="8">
    <location>
        <begin position="233"/>
        <end position="251"/>
    </location>
</feature>
<keyword evidence="4 7" id="KW-0812">Transmembrane</keyword>
<evidence type="ECO:0000256" key="5">
    <source>
        <dbReference type="ARBA" id="ARBA00022989"/>
    </source>
</evidence>
<dbReference type="PANTHER" id="PTHR23517">
    <property type="entry name" value="RESISTANCE PROTEIN MDTM, PUTATIVE-RELATED-RELATED"/>
    <property type="match status" value="1"/>
</dbReference>
<feature type="transmembrane region" description="Helical" evidence="8">
    <location>
        <begin position="67"/>
        <end position="86"/>
    </location>
</feature>
<dbReference type="CDD" id="cd17346">
    <property type="entry name" value="MFS_DtpA_like"/>
    <property type="match status" value="1"/>
</dbReference>
<organism evidence="9 10">
    <name type="scientific">Streptomyces armeniacus</name>
    <dbReference type="NCBI Taxonomy" id="83291"/>
    <lineage>
        <taxon>Bacteria</taxon>
        <taxon>Bacillati</taxon>
        <taxon>Actinomycetota</taxon>
        <taxon>Actinomycetes</taxon>
        <taxon>Kitasatosporales</taxon>
        <taxon>Streptomycetaceae</taxon>
        <taxon>Streptomyces</taxon>
    </lineage>
</organism>
<dbReference type="InterPro" id="IPR050171">
    <property type="entry name" value="MFS_Transporters"/>
</dbReference>
<feature type="transmembrane region" description="Helical" evidence="8">
    <location>
        <begin position="37"/>
        <end position="55"/>
    </location>
</feature>
<feature type="transmembrane region" description="Helical" evidence="8">
    <location>
        <begin position="185"/>
        <end position="206"/>
    </location>
</feature>
<comment type="subcellular location">
    <subcellularLocation>
        <location evidence="1">Cell membrane</location>
        <topology evidence="1">Multi-pass membrane protein</topology>
    </subcellularLocation>
    <subcellularLocation>
        <location evidence="7">Membrane</location>
        <topology evidence="7">Multi-pass membrane protein</topology>
    </subcellularLocation>
</comment>
<evidence type="ECO:0000256" key="1">
    <source>
        <dbReference type="ARBA" id="ARBA00004651"/>
    </source>
</evidence>
<feature type="transmembrane region" description="Helical" evidence="8">
    <location>
        <begin position="371"/>
        <end position="391"/>
    </location>
</feature>
<dbReference type="RefSeq" id="WP_208879069.1">
    <property type="nucleotide sequence ID" value="NZ_CP031320.1"/>
</dbReference>
<dbReference type="InterPro" id="IPR005279">
    <property type="entry name" value="Dipep/tripep_permease"/>
</dbReference>
<keyword evidence="5 8" id="KW-1133">Transmembrane helix</keyword>
<keyword evidence="10" id="KW-1185">Reference proteome</keyword>
<feature type="transmembrane region" description="Helical" evidence="8">
    <location>
        <begin position="340"/>
        <end position="359"/>
    </location>
</feature>
<feature type="transmembrane region" description="Helical" evidence="8">
    <location>
        <begin position="120"/>
        <end position="138"/>
    </location>
</feature>
<feature type="transmembrane region" description="Helical" evidence="8">
    <location>
        <begin position="257"/>
        <end position="275"/>
    </location>
</feature>
<dbReference type="GO" id="GO:1904680">
    <property type="term" value="F:peptide transmembrane transporter activity"/>
    <property type="evidence" value="ECO:0007669"/>
    <property type="project" value="InterPro"/>
</dbReference>
<proteinExistence type="inferred from homology"/>
<evidence type="ECO:0000256" key="3">
    <source>
        <dbReference type="ARBA" id="ARBA00022475"/>
    </source>
</evidence>
<evidence type="ECO:0000256" key="4">
    <source>
        <dbReference type="ARBA" id="ARBA00022692"/>
    </source>
</evidence>
<evidence type="ECO:0000313" key="10">
    <source>
        <dbReference type="Proteomes" id="UP000254425"/>
    </source>
</evidence>
<evidence type="ECO:0000313" key="9">
    <source>
        <dbReference type="EMBL" id="AXK33919.1"/>
    </source>
</evidence>
<feature type="transmembrane region" description="Helical" evidence="8">
    <location>
        <begin position="403"/>
        <end position="424"/>
    </location>
</feature>
<accession>A0A345XQK3</accession>
<evidence type="ECO:0000256" key="2">
    <source>
        <dbReference type="ARBA" id="ARBA00022448"/>
    </source>
</evidence>
<dbReference type="KEGG" id="sarm:DVA86_15880"/>
<feature type="transmembrane region" description="Helical" evidence="8">
    <location>
        <begin position="436"/>
        <end position="457"/>
    </location>
</feature>
<dbReference type="InterPro" id="IPR000109">
    <property type="entry name" value="POT_fam"/>
</dbReference>
<dbReference type="InterPro" id="IPR018456">
    <property type="entry name" value="PTR2_symporter_CS"/>
</dbReference>
<evidence type="ECO:0000256" key="8">
    <source>
        <dbReference type="SAM" id="Phobius"/>
    </source>
</evidence>
<keyword evidence="6 8" id="KW-0472">Membrane</keyword>
<feature type="transmembrane region" description="Helical" evidence="8">
    <location>
        <begin position="295"/>
        <end position="320"/>
    </location>
</feature>
<sequence length="498" mass="52909">MASSLAKAAVGDPAGRTFFGHPRGLATLFMTEMWERFSFYGMRALLVLYLTAQVADGGMAMKAATATALYSVYNATVYLLALPGGWFGDRVWGHRKTVAIGGAVIMCGHFLLAVPFDAAFFAGLVLIAAGSGLLKANISTMVGQLYDGPQDARRDGGFTIFYMGINIGAFLAPLTIGTVGQQVDWHLGFAMAGAGMGLGLLQFLMGTKHLSAESDRVPAPLSAAERSTAVRRIAAGAAGAAVFYAALALAGTFTIDWVLWPLSIAGIVLPGLYFARIRRDKDVTPDEHKKMRGYVWFFIAAAIFWMIFDQSGSTMTVFAADSTSSELFGMEFPESWFQSLNPLYVMAFAPVIAAIWVKLASRNPSTTVKFAMGLIGVGVSFGVMMLAMAAASGGERVTPLWLASVYLIQTLAELCLSPVGLSVSTKLAPTKYAGQVMGLWYLAVTAGDCVAALTQLVVGDEAVGSTTYFGSQGALALLAGLAFLVYRRKVIRLMGDVH</sequence>